<dbReference type="Proteomes" id="UP000002964">
    <property type="component" value="Unassembled WGS sequence"/>
</dbReference>
<dbReference type="Gene3D" id="3.30.2310.20">
    <property type="entry name" value="RelE-like"/>
    <property type="match status" value="1"/>
</dbReference>
<organism evidence="2 3">
    <name type="scientific">Thiorhodovibrio frisius</name>
    <dbReference type="NCBI Taxonomy" id="631362"/>
    <lineage>
        <taxon>Bacteria</taxon>
        <taxon>Pseudomonadati</taxon>
        <taxon>Pseudomonadota</taxon>
        <taxon>Gammaproteobacteria</taxon>
        <taxon>Chromatiales</taxon>
        <taxon>Chromatiaceae</taxon>
        <taxon>Thiorhodovibrio</taxon>
    </lineage>
</organism>
<dbReference type="PANTHER" id="PTHR35601:SF1">
    <property type="entry name" value="TOXIN RELE"/>
    <property type="match status" value="1"/>
</dbReference>
<dbReference type="RefSeq" id="WP_009149092.1">
    <property type="nucleotide sequence ID" value="NZ_CP121471.1"/>
</dbReference>
<dbReference type="eggNOG" id="COG2026">
    <property type="taxonomic scope" value="Bacteria"/>
</dbReference>
<name>H8Z0K4_9GAMM</name>
<keyword evidence="3" id="KW-1185">Reference proteome</keyword>
<dbReference type="PANTHER" id="PTHR35601">
    <property type="entry name" value="TOXIN RELE"/>
    <property type="match status" value="1"/>
</dbReference>
<accession>H8Z0K4</accession>
<evidence type="ECO:0000256" key="1">
    <source>
        <dbReference type="ARBA" id="ARBA00006226"/>
    </source>
</evidence>
<proteinExistence type="inferred from homology"/>
<gene>
    <name evidence="2" type="ORF">Thi970DRAFT_02601</name>
</gene>
<reference evidence="2 3" key="2">
    <citation type="submission" date="2011-11" db="EMBL/GenBank/DDBJ databases">
        <authorList>
            <consortium name="US DOE Joint Genome Institute"/>
            <person name="Lucas S."/>
            <person name="Han J."/>
            <person name="Lapidus A."/>
            <person name="Cheng J.-F."/>
            <person name="Goodwin L."/>
            <person name="Pitluck S."/>
            <person name="Peters L."/>
            <person name="Ovchinnikova G."/>
            <person name="Zhang X."/>
            <person name="Detter J.C."/>
            <person name="Han C."/>
            <person name="Tapia R."/>
            <person name="Land M."/>
            <person name="Hauser L."/>
            <person name="Kyrpides N."/>
            <person name="Ivanova N."/>
            <person name="Pagani I."/>
            <person name="Vogl K."/>
            <person name="Liu Z."/>
            <person name="Overmann J."/>
            <person name="Frigaard N.-U."/>
            <person name="Bryant D."/>
            <person name="Woyke T."/>
        </authorList>
    </citation>
    <scope>NUCLEOTIDE SEQUENCE [LARGE SCALE GENOMIC DNA]</scope>
    <source>
        <strain evidence="2 3">970</strain>
    </source>
</reference>
<evidence type="ECO:0000313" key="2">
    <source>
        <dbReference type="EMBL" id="EIC22345.1"/>
    </source>
</evidence>
<dbReference type="HOGENOM" id="CLU_155761_0_5_6"/>
<comment type="similarity">
    <text evidence="1">Belongs to the RelE toxin family.</text>
</comment>
<dbReference type="InterPro" id="IPR035093">
    <property type="entry name" value="RelE/ParE_toxin_dom_sf"/>
</dbReference>
<evidence type="ECO:0000313" key="3">
    <source>
        <dbReference type="Proteomes" id="UP000002964"/>
    </source>
</evidence>
<dbReference type="EMBL" id="JH603169">
    <property type="protein sequence ID" value="EIC22345.1"/>
    <property type="molecule type" value="Genomic_DNA"/>
</dbReference>
<reference evidence="3" key="1">
    <citation type="submission" date="2011-06" db="EMBL/GenBank/DDBJ databases">
        <authorList>
            <consortium name="US DOE Joint Genome Institute (JGI-PGF)"/>
            <person name="Lucas S."/>
            <person name="Han J."/>
            <person name="Lapidus A."/>
            <person name="Cheng J.-F."/>
            <person name="Goodwin L."/>
            <person name="Pitluck S."/>
            <person name="Peters L."/>
            <person name="Land M.L."/>
            <person name="Hauser L."/>
            <person name="Vogl K."/>
            <person name="Liu Z."/>
            <person name="Overmann J."/>
            <person name="Frigaard N.-U."/>
            <person name="Bryant D.A."/>
            <person name="Woyke T.J."/>
        </authorList>
    </citation>
    <scope>NUCLEOTIDE SEQUENCE [LARGE SCALE GENOMIC DNA]</scope>
    <source>
        <strain evidence="3">970</strain>
    </source>
</reference>
<dbReference type="STRING" id="631362.Thi970DRAFT_02601"/>
<dbReference type="SUPFAM" id="SSF143011">
    <property type="entry name" value="RelE-like"/>
    <property type="match status" value="1"/>
</dbReference>
<sequence length="69" mass="8012">MSFELRFKEDALNEWRRLDGSIRGQFKKKLAERLGNPCVLSAKLSGHPSRYKIKLRNAGFRLVYEGSEI</sequence>
<protein>
    <submittedName>
        <fullName evidence="2">Cytotoxic translational repressor of toxin-antitoxin stability system</fullName>
    </submittedName>
</protein>
<dbReference type="AlphaFoldDB" id="H8Z0K4"/>